<reference evidence="1" key="1">
    <citation type="submission" date="2021-04" db="EMBL/GenBank/DDBJ databases">
        <title>Genome sequence of Woronichinia naegeliana from Washington state freshwater lake bloom.</title>
        <authorList>
            <person name="Dreher T.W."/>
        </authorList>
    </citation>
    <scope>NUCLEOTIDE SEQUENCE</scope>
    <source>
        <strain evidence="1">WA131</strain>
    </source>
</reference>
<dbReference type="Proteomes" id="UP001065613">
    <property type="component" value="Chromosome"/>
</dbReference>
<dbReference type="SUPFAM" id="SSF143100">
    <property type="entry name" value="TTHA1013/TTHA0281-like"/>
    <property type="match status" value="1"/>
</dbReference>
<dbReference type="KEGG" id="wna:KA717_08000"/>
<sequence length="98" mass="11068">MQYQVFVKNESPERFVASVVGMNNVIEVGKTEEEAIDRIRLALEGLLHQGKFVSLEVPSPSEFPPMKYAGILADDSSFDDLVEKLVAIRKQENLRDDE</sequence>
<organism evidence="1">
    <name type="scientific">Woronichinia naegeliana WA131</name>
    <dbReference type="NCBI Taxonomy" id="2824559"/>
    <lineage>
        <taxon>Bacteria</taxon>
        <taxon>Bacillati</taxon>
        <taxon>Cyanobacteriota</taxon>
        <taxon>Cyanophyceae</taxon>
        <taxon>Synechococcales</taxon>
        <taxon>Coelosphaeriaceae</taxon>
        <taxon>Woronichinia</taxon>
    </lineage>
</organism>
<dbReference type="EMBL" id="CP073041">
    <property type="protein sequence ID" value="UXE62669.1"/>
    <property type="molecule type" value="Genomic_DNA"/>
</dbReference>
<evidence type="ECO:0000313" key="1">
    <source>
        <dbReference type="EMBL" id="UXE62669.1"/>
    </source>
</evidence>
<accession>A0A977KZ85</accession>
<proteinExistence type="predicted"/>
<name>A0A977KZ85_9CYAN</name>
<dbReference type="AlphaFoldDB" id="A0A977KZ85"/>
<dbReference type="InterPro" id="IPR035069">
    <property type="entry name" value="TTHA1013/TTHA0281-like"/>
</dbReference>
<dbReference type="Gene3D" id="3.30.160.250">
    <property type="match status" value="1"/>
</dbReference>
<protein>
    <submittedName>
        <fullName evidence="1">Type II toxin-antitoxin system HicB family antitoxin</fullName>
    </submittedName>
</protein>
<gene>
    <name evidence="1" type="ORF">KA717_08000</name>
</gene>